<keyword evidence="2" id="KW-1185">Reference proteome</keyword>
<dbReference type="Proteomes" id="UP000653045">
    <property type="component" value="Unassembled WGS sequence"/>
</dbReference>
<gene>
    <name evidence="1" type="ORF">JHK62_00980</name>
</gene>
<dbReference type="RefSeq" id="WP_199574813.1">
    <property type="nucleotide sequence ID" value="NZ_JAENBO010000001.1"/>
</dbReference>
<comment type="caution">
    <text evidence="1">The sequence shown here is derived from an EMBL/GenBank/DDBJ whole genome shotgun (WGS) entry which is preliminary data.</text>
</comment>
<proteinExistence type="predicted"/>
<sequence length="274" mass="32557">MRNFEKDSDLDAWRSYLINYRFLENPTIKNFKSVGNRLFYKYKNNKEVEITLSGDCSFNFNEKKKKLFEDIIRHYEDKTGVKQSDTRNKLLACCSNHHQECNFALMPVVGGMNNVKGKIKISNGKVKVHQLGRQPNNLFDRLDSFLSLLNEFYNFRKKCNEFNCSLKEIGEYYSESIFLESLKSENFTILYDFLEKFTDINEYVETFYPWIKEDFLIKLLKSGADDIETIEDLEKYMTLAQEYWQLYDDYNKKVKDTKDVEGIIEAIKKELKLS</sequence>
<accession>A0ABS0ZGW9</accession>
<reference evidence="1 2" key="1">
    <citation type="journal article" date="2021" name="Int. J. Syst. Evol. Microbiol.">
        <title>Streptococcus vicugnae sp. nov., isolated from faeces of alpacas (Vicugna pacos) and cattle (Bos taurus), Streptococcus zalophi sp. nov., and Streptococcus pacificus sp. nov., isolated from respiratory tract of California sea lions (Zalophus californianus).</title>
        <authorList>
            <person name="Volokhov D.V."/>
            <person name="Zagorodnyaya T.A."/>
            <person name="Shen Z."/>
            <person name="Blom J."/>
            <person name="Furtak V.A."/>
            <person name="Eisenberg T."/>
            <person name="Fan P."/>
            <person name="Jeong K.C."/>
            <person name="Gao Y."/>
            <person name="Zhang S."/>
            <person name="Amselle M."/>
        </authorList>
    </citation>
    <scope>NUCLEOTIDE SEQUENCE [LARGE SCALE GENOMIC DNA]</scope>
    <source>
        <strain evidence="1 2">CSL7591</strain>
    </source>
</reference>
<dbReference type="EMBL" id="JAENBO010000001">
    <property type="protein sequence ID" value="MBJ8325251.1"/>
    <property type="molecule type" value="Genomic_DNA"/>
</dbReference>
<protein>
    <submittedName>
        <fullName evidence="1">Uncharacterized protein</fullName>
    </submittedName>
</protein>
<evidence type="ECO:0000313" key="1">
    <source>
        <dbReference type="EMBL" id="MBJ8325251.1"/>
    </source>
</evidence>
<organism evidence="1 2">
    <name type="scientific">Streptococcus pacificus</name>
    <dbReference type="NCBI Taxonomy" id="2740577"/>
    <lineage>
        <taxon>Bacteria</taxon>
        <taxon>Bacillati</taxon>
        <taxon>Bacillota</taxon>
        <taxon>Bacilli</taxon>
        <taxon>Lactobacillales</taxon>
        <taxon>Streptococcaceae</taxon>
        <taxon>Streptococcus</taxon>
    </lineage>
</organism>
<name>A0ABS0ZGW9_9STRE</name>
<evidence type="ECO:0000313" key="2">
    <source>
        <dbReference type="Proteomes" id="UP000653045"/>
    </source>
</evidence>